<comment type="caution">
    <text evidence="1">The sequence shown here is derived from an EMBL/GenBank/DDBJ whole genome shotgun (WGS) entry which is preliminary data.</text>
</comment>
<evidence type="ECO:0000313" key="1">
    <source>
        <dbReference type="EMBL" id="KMZ66826.1"/>
    </source>
</evidence>
<reference evidence="2" key="1">
    <citation type="journal article" date="2016" name="Nature">
        <title>The genome of the seagrass Zostera marina reveals angiosperm adaptation to the sea.</title>
        <authorList>
            <person name="Olsen J.L."/>
            <person name="Rouze P."/>
            <person name="Verhelst B."/>
            <person name="Lin Y.-C."/>
            <person name="Bayer T."/>
            <person name="Collen J."/>
            <person name="Dattolo E."/>
            <person name="De Paoli E."/>
            <person name="Dittami S."/>
            <person name="Maumus F."/>
            <person name="Michel G."/>
            <person name="Kersting A."/>
            <person name="Lauritano C."/>
            <person name="Lohaus R."/>
            <person name="Toepel M."/>
            <person name="Tonon T."/>
            <person name="Vanneste K."/>
            <person name="Amirebrahimi M."/>
            <person name="Brakel J."/>
            <person name="Bostroem C."/>
            <person name="Chovatia M."/>
            <person name="Grimwood J."/>
            <person name="Jenkins J.W."/>
            <person name="Jueterbock A."/>
            <person name="Mraz A."/>
            <person name="Stam W.T."/>
            <person name="Tice H."/>
            <person name="Bornberg-Bauer E."/>
            <person name="Green P.J."/>
            <person name="Pearson G.A."/>
            <person name="Procaccini G."/>
            <person name="Duarte C.M."/>
            <person name="Schmutz J."/>
            <person name="Reusch T.B.H."/>
            <person name="Van de Peer Y."/>
        </authorList>
    </citation>
    <scope>NUCLEOTIDE SEQUENCE [LARGE SCALE GENOMIC DNA]</scope>
    <source>
        <strain evidence="2">cv. Finnish</strain>
    </source>
</reference>
<dbReference type="AlphaFoldDB" id="A0A0K9PCY6"/>
<name>A0A0K9PCY6_ZOSMR</name>
<sequence length="114" mass="12529">MMSGMQTLVAFTSAGGAVVAKTYYVNAYDSILQGNISFLSCRMGNRYETRSVLKVQDPYIPFTATSPFICTVPETKEGSERTGMFIITLEIINVFKGLNILNPAQKPKTAYISV</sequence>
<gene>
    <name evidence="1" type="ORF">ZOSMA_288G00260</name>
</gene>
<evidence type="ECO:0000313" key="2">
    <source>
        <dbReference type="Proteomes" id="UP000036987"/>
    </source>
</evidence>
<keyword evidence="2" id="KW-1185">Reference proteome</keyword>
<proteinExistence type="predicted"/>
<dbReference type="Proteomes" id="UP000036987">
    <property type="component" value="Unassembled WGS sequence"/>
</dbReference>
<organism evidence="1 2">
    <name type="scientific">Zostera marina</name>
    <name type="common">Eelgrass</name>
    <dbReference type="NCBI Taxonomy" id="29655"/>
    <lineage>
        <taxon>Eukaryota</taxon>
        <taxon>Viridiplantae</taxon>
        <taxon>Streptophyta</taxon>
        <taxon>Embryophyta</taxon>
        <taxon>Tracheophyta</taxon>
        <taxon>Spermatophyta</taxon>
        <taxon>Magnoliopsida</taxon>
        <taxon>Liliopsida</taxon>
        <taxon>Zosteraceae</taxon>
        <taxon>Zostera</taxon>
    </lineage>
</organism>
<accession>A0A0K9PCY6</accession>
<dbReference type="EMBL" id="LFYR01000956">
    <property type="protein sequence ID" value="KMZ66826.1"/>
    <property type="molecule type" value="Genomic_DNA"/>
</dbReference>
<protein>
    <submittedName>
        <fullName evidence="1">Uncharacterized protein</fullName>
    </submittedName>
</protein>